<evidence type="ECO:0000313" key="3">
    <source>
        <dbReference type="Proteomes" id="UP001065593"/>
    </source>
</evidence>
<organism evidence="2 3">
    <name type="scientific">Lysinibacillus piscis</name>
    <dbReference type="NCBI Taxonomy" id="2518931"/>
    <lineage>
        <taxon>Bacteria</taxon>
        <taxon>Bacillati</taxon>
        <taxon>Bacillota</taxon>
        <taxon>Bacilli</taxon>
        <taxon>Bacillales</taxon>
        <taxon>Bacillaceae</taxon>
        <taxon>Lysinibacillus</taxon>
    </lineage>
</organism>
<feature type="transmembrane region" description="Helical" evidence="1">
    <location>
        <begin position="6"/>
        <end position="22"/>
    </location>
</feature>
<gene>
    <name evidence="2" type="ORF">LYSBPC_11560</name>
</gene>
<comment type="caution">
    <text evidence="2">The sequence shown here is derived from an EMBL/GenBank/DDBJ whole genome shotgun (WGS) entry which is preliminary data.</text>
</comment>
<keyword evidence="1" id="KW-0472">Membrane</keyword>
<proteinExistence type="predicted"/>
<reference evidence="2" key="1">
    <citation type="submission" date="2022-08" db="EMBL/GenBank/DDBJ databases">
        <title>Draft genome sequence of Lysinibacillus sp. strain KH24.</title>
        <authorList>
            <person name="Kanbe H."/>
            <person name="Itoh H."/>
        </authorList>
    </citation>
    <scope>NUCLEOTIDE SEQUENCE</scope>
    <source>
        <strain evidence="2">KH24</strain>
    </source>
</reference>
<evidence type="ECO:0000313" key="2">
    <source>
        <dbReference type="EMBL" id="GLC88029.1"/>
    </source>
</evidence>
<keyword evidence="3" id="KW-1185">Reference proteome</keyword>
<name>A0ABQ5NI41_9BACI</name>
<feature type="transmembrane region" description="Helical" evidence="1">
    <location>
        <begin position="34"/>
        <end position="55"/>
    </location>
</feature>
<protein>
    <submittedName>
        <fullName evidence="2">Uncharacterized protein</fullName>
    </submittedName>
</protein>
<accession>A0ABQ5NI41</accession>
<dbReference type="EMBL" id="BRZA01000001">
    <property type="protein sequence ID" value="GLC88029.1"/>
    <property type="molecule type" value="Genomic_DNA"/>
</dbReference>
<evidence type="ECO:0000256" key="1">
    <source>
        <dbReference type="SAM" id="Phobius"/>
    </source>
</evidence>
<sequence>MFLLAKILGSLGFVLMLIKILFFKAEKKKDDKYVIYTMLLIIISVNITIWVIAAANS</sequence>
<dbReference type="Proteomes" id="UP001065593">
    <property type="component" value="Unassembled WGS sequence"/>
</dbReference>
<keyword evidence="1" id="KW-0812">Transmembrane</keyword>
<keyword evidence="1" id="KW-1133">Transmembrane helix</keyword>